<evidence type="ECO:0000256" key="1">
    <source>
        <dbReference type="SAM" id="MobiDB-lite"/>
    </source>
</evidence>
<dbReference type="RefSeq" id="XP_005843574.1">
    <property type="nucleotide sequence ID" value="XM_005843512.1"/>
</dbReference>
<name>E1ZRT9_CHLVA</name>
<feature type="compositionally biased region" description="Low complexity" evidence="1">
    <location>
        <begin position="44"/>
        <end position="59"/>
    </location>
</feature>
<feature type="compositionally biased region" description="Low complexity" evidence="1">
    <location>
        <begin position="138"/>
        <end position="165"/>
    </location>
</feature>
<evidence type="ECO:0000313" key="2">
    <source>
        <dbReference type="EMBL" id="EFN51472.1"/>
    </source>
</evidence>
<dbReference type="GeneID" id="17350915"/>
<dbReference type="Proteomes" id="UP000008141">
    <property type="component" value="Unassembled WGS sequence"/>
</dbReference>
<evidence type="ECO:0000313" key="3">
    <source>
        <dbReference type="Proteomes" id="UP000008141"/>
    </source>
</evidence>
<protein>
    <submittedName>
        <fullName evidence="2">Uncharacterized protein</fullName>
    </submittedName>
</protein>
<dbReference type="KEGG" id="cvr:CHLNCDRAFT_140221"/>
<dbReference type="InParanoid" id="E1ZRT9"/>
<proteinExistence type="predicted"/>
<feature type="region of interest" description="Disordered" evidence="1">
    <location>
        <begin position="1"/>
        <end position="95"/>
    </location>
</feature>
<dbReference type="EMBL" id="GL433863">
    <property type="protein sequence ID" value="EFN51472.1"/>
    <property type="molecule type" value="Genomic_DNA"/>
</dbReference>
<dbReference type="AlphaFoldDB" id="E1ZRT9"/>
<feature type="region of interest" description="Disordered" evidence="1">
    <location>
        <begin position="133"/>
        <end position="187"/>
    </location>
</feature>
<organism evidence="3">
    <name type="scientific">Chlorella variabilis</name>
    <name type="common">Green alga</name>
    <dbReference type="NCBI Taxonomy" id="554065"/>
    <lineage>
        <taxon>Eukaryota</taxon>
        <taxon>Viridiplantae</taxon>
        <taxon>Chlorophyta</taxon>
        <taxon>core chlorophytes</taxon>
        <taxon>Trebouxiophyceae</taxon>
        <taxon>Chlorellales</taxon>
        <taxon>Chlorellaceae</taxon>
        <taxon>Chlorella clade</taxon>
        <taxon>Chlorella</taxon>
    </lineage>
</organism>
<accession>E1ZRT9</accession>
<keyword evidence="3" id="KW-1185">Reference proteome</keyword>
<gene>
    <name evidence="2" type="ORF">CHLNCDRAFT_140221</name>
</gene>
<dbReference type="STRING" id="554065.E1ZRT9"/>
<sequence>MEAKQAYQQLLEERQGRGSSTSRRSAADGGRRGQQAGAGGGTAYGQSSQPQQPRVSPESYSFGDLVRDLDRELSGYAQRRQQARASGGATSAAAPKSLWEELYDIGEEFVDFLEQGLGVSDDEASAYGALKKTYGDLSGRSTDATSTSGATTASSSRTPRVSVPGGSRGGEGAAKGEPQAERKPTTAEYVAEELAALKRKMGKQ</sequence>
<feature type="compositionally biased region" description="Low complexity" evidence="1">
    <location>
        <begin position="83"/>
        <end position="94"/>
    </location>
</feature>
<dbReference type="OrthoDB" id="10250354at2759"/>
<reference evidence="2 3" key="1">
    <citation type="journal article" date="2010" name="Plant Cell">
        <title>The Chlorella variabilis NC64A genome reveals adaptation to photosymbiosis, coevolution with viruses, and cryptic sex.</title>
        <authorList>
            <person name="Blanc G."/>
            <person name="Duncan G."/>
            <person name="Agarkova I."/>
            <person name="Borodovsky M."/>
            <person name="Gurnon J."/>
            <person name="Kuo A."/>
            <person name="Lindquist E."/>
            <person name="Lucas S."/>
            <person name="Pangilinan J."/>
            <person name="Polle J."/>
            <person name="Salamov A."/>
            <person name="Terry A."/>
            <person name="Yamada T."/>
            <person name="Dunigan D.D."/>
            <person name="Grigoriev I.V."/>
            <person name="Claverie J.M."/>
            <person name="Van Etten J.L."/>
        </authorList>
    </citation>
    <scope>NUCLEOTIDE SEQUENCE [LARGE SCALE GENOMIC DNA]</scope>
    <source>
        <strain evidence="2 3">NC64A</strain>
    </source>
</reference>
<dbReference type="eggNOG" id="KOG0714">
    <property type="taxonomic scope" value="Eukaryota"/>
</dbReference>